<evidence type="ECO:0000313" key="3">
    <source>
        <dbReference type="EMBL" id="KAK9869444.1"/>
    </source>
</evidence>
<dbReference type="InterPro" id="IPR003409">
    <property type="entry name" value="MORN"/>
</dbReference>
<dbReference type="GO" id="GO:0016197">
    <property type="term" value="P:endosomal transport"/>
    <property type="evidence" value="ECO:0007669"/>
    <property type="project" value="TreeGrafter"/>
</dbReference>
<dbReference type="PANTHER" id="PTHR46089">
    <property type="entry name" value="ALSIN HOMOLOG"/>
    <property type="match status" value="1"/>
</dbReference>
<sequence length="913" mass="104287">MNTPEIKSDTFSTFLIEVQRLLEEMLVVHVNLIKHLQKKNANSTNQILFEDICKNYVNFMHVLALDIFSLLEYENNLIPFCDIVIVKHIEEHLFTFKEYFEVLCNVISVDGFNSISKLIEIPQSLYKLRSDLVTKKDKNNEELLVSMFLLSPIEILPKLINFLNDINIEEKLDETISKISDFVSGNHIKLQEAEKTKEFWLNFGKNIDFLKEPNRRLICDSRTHPMSFLNASRFSSHFFILFNDIFVHMIGSSSYVHNLTTIWVEPQQDESSHLYQLILKMPEETIILCTPEPEIKIDWFHAMQTAIKNALNRSNSLQPPNARNGSFTFTKSGFLKDATYTGRWLNAKMQGKGKLEWPDGKVYTGQFNNNQLCGFGTMYNPSEGTYEGQWRENQQNGYGTLTYENTDIYKGHFKDGLPYGHGFLRKGNFMANSASFYIGDWISGAKNGYGVLDDIVTGEKYIGNWSDNKKQGNGLIITSDGVYYEGTFSQDLLIGHGIMVLEDGTHYEGELKGTGILNGKGTLTLPTGDFIEGSLCGSLEEGIKISNGVFTKSYNQKKLPKSFGQLCTQVDQKWKALFKYFYQTLGIPEANKNGLKLDAHRIWQNVAVVLSNATNLTRDKSGDNKLPSSLTNLDIIPPFGRENLDVTTYHEVQLYLSKAFDSSFHPLGALLSNISEAYTTTYGGRAHTLLLDHAINELHYITKKLYEIIRHLFPALPAHDTEISIESEMGEDLISYHSLLYPMILPKFHPPLFTLFTLKNEQFEKQYKKTIMEWNKQSDVALMAYLSVHPKFYKTEKDLEGVPAKNHIFFEAIENLQQLKSTFSPTEKLLVIREAVGKLTPVVQQILGANYIWNMDDLFPVFLYVVVRSRISDLGSELDFMDNFMDPNLESGELGIMFTTLKACYQQILQEKS</sequence>
<evidence type="ECO:0000313" key="4">
    <source>
        <dbReference type="Proteomes" id="UP001431783"/>
    </source>
</evidence>
<dbReference type="Pfam" id="PF25383">
    <property type="entry name" value="PH_alsin"/>
    <property type="match status" value="1"/>
</dbReference>
<dbReference type="SUPFAM" id="SSF82185">
    <property type="entry name" value="Histone H3 K4-specific methyltransferase SET7/9 N-terminal domain"/>
    <property type="match status" value="2"/>
</dbReference>
<dbReference type="GO" id="GO:0031267">
    <property type="term" value="F:small GTPase binding"/>
    <property type="evidence" value="ECO:0007669"/>
    <property type="project" value="TreeGrafter"/>
</dbReference>
<keyword evidence="1" id="KW-0677">Repeat</keyword>
<dbReference type="EMBL" id="JARQZJ010000001">
    <property type="protein sequence ID" value="KAK9869444.1"/>
    <property type="molecule type" value="Genomic_DNA"/>
</dbReference>
<dbReference type="InterPro" id="IPR011993">
    <property type="entry name" value="PH-like_dom_sf"/>
</dbReference>
<dbReference type="Gene3D" id="2.20.110.10">
    <property type="entry name" value="Histone H3 K4-specific methyltransferase SET7/9 N-terminal domain"/>
    <property type="match status" value="2"/>
</dbReference>
<dbReference type="PANTHER" id="PTHR46089:SF2">
    <property type="entry name" value="ALSIN HOMOLOG"/>
    <property type="match status" value="1"/>
</dbReference>
<accession>A0AAW1TQN2</accession>
<reference evidence="3 4" key="1">
    <citation type="submission" date="2023-03" db="EMBL/GenBank/DDBJ databases">
        <title>Genome insight into feeding habits of ladybird beetles.</title>
        <authorList>
            <person name="Li H.-S."/>
            <person name="Huang Y.-H."/>
            <person name="Pang H."/>
        </authorList>
    </citation>
    <scope>NUCLEOTIDE SEQUENCE [LARGE SCALE GENOMIC DNA]</scope>
    <source>
        <strain evidence="3">SYSU_2023b</strain>
        <tissue evidence="3">Whole body</tissue>
    </source>
</reference>
<dbReference type="CDD" id="cd13269">
    <property type="entry name" value="PH_alsin"/>
    <property type="match status" value="1"/>
</dbReference>
<dbReference type="SUPFAM" id="SSF109993">
    <property type="entry name" value="VPS9 domain"/>
    <property type="match status" value="1"/>
</dbReference>
<dbReference type="SUPFAM" id="SSF50729">
    <property type="entry name" value="PH domain-like"/>
    <property type="match status" value="1"/>
</dbReference>
<dbReference type="InterPro" id="IPR057248">
    <property type="entry name" value="Alsin-like_PH"/>
</dbReference>
<dbReference type="GO" id="GO:0005737">
    <property type="term" value="C:cytoplasm"/>
    <property type="evidence" value="ECO:0007669"/>
    <property type="project" value="TreeGrafter"/>
</dbReference>
<dbReference type="AlphaFoldDB" id="A0AAW1TQN2"/>
<dbReference type="GO" id="GO:0005085">
    <property type="term" value="F:guanyl-nucleotide exchange factor activity"/>
    <property type="evidence" value="ECO:0007669"/>
    <property type="project" value="TreeGrafter"/>
</dbReference>
<dbReference type="Pfam" id="PF02204">
    <property type="entry name" value="VPS9"/>
    <property type="match status" value="1"/>
</dbReference>
<protein>
    <recommendedName>
        <fullName evidence="2">VPS9 domain-containing protein</fullName>
    </recommendedName>
</protein>
<evidence type="ECO:0000256" key="1">
    <source>
        <dbReference type="ARBA" id="ARBA00022737"/>
    </source>
</evidence>
<dbReference type="Pfam" id="PF26202">
    <property type="entry name" value="HA_Alsin"/>
    <property type="match status" value="1"/>
</dbReference>
<evidence type="ECO:0000259" key="2">
    <source>
        <dbReference type="PROSITE" id="PS51205"/>
    </source>
</evidence>
<dbReference type="InterPro" id="IPR059093">
    <property type="entry name" value="HA_Alsin"/>
</dbReference>
<dbReference type="Pfam" id="PF02493">
    <property type="entry name" value="MORN"/>
    <property type="match status" value="8"/>
</dbReference>
<gene>
    <name evidence="3" type="ORF">WA026_003199</name>
</gene>
<dbReference type="Pfam" id="PF25389">
    <property type="entry name" value="DH_ALS2"/>
    <property type="match status" value="1"/>
</dbReference>
<organism evidence="3 4">
    <name type="scientific">Henosepilachna vigintioctopunctata</name>
    <dbReference type="NCBI Taxonomy" id="420089"/>
    <lineage>
        <taxon>Eukaryota</taxon>
        <taxon>Metazoa</taxon>
        <taxon>Ecdysozoa</taxon>
        <taxon>Arthropoda</taxon>
        <taxon>Hexapoda</taxon>
        <taxon>Insecta</taxon>
        <taxon>Pterygota</taxon>
        <taxon>Neoptera</taxon>
        <taxon>Endopterygota</taxon>
        <taxon>Coleoptera</taxon>
        <taxon>Polyphaga</taxon>
        <taxon>Cucujiformia</taxon>
        <taxon>Coccinelloidea</taxon>
        <taxon>Coccinellidae</taxon>
        <taxon>Epilachninae</taxon>
        <taxon>Epilachnini</taxon>
        <taxon>Henosepilachna</taxon>
    </lineage>
</organism>
<name>A0AAW1TQN2_9CUCU</name>
<comment type="caution">
    <text evidence="3">The sequence shown here is derived from an EMBL/GenBank/DDBJ whole genome shotgun (WGS) entry which is preliminary data.</text>
</comment>
<dbReference type="InterPro" id="IPR051984">
    <property type="entry name" value="Alsin"/>
</dbReference>
<keyword evidence="4" id="KW-1185">Reference proteome</keyword>
<feature type="domain" description="VPS9" evidence="2">
    <location>
        <begin position="776"/>
        <end position="913"/>
    </location>
</feature>
<proteinExistence type="predicted"/>
<dbReference type="Gene3D" id="1.20.1050.80">
    <property type="entry name" value="VPS9 domain"/>
    <property type="match status" value="1"/>
</dbReference>
<dbReference type="InterPro" id="IPR037191">
    <property type="entry name" value="VPS9_dom_sf"/>
</dbReference>
<dbReference type="SMART" id="SM00698">
    <property type="entry name" value="MORN"/>
    <property type="match status" value="8"/>
</dbReference>
<dbReference type="Gene3D" id="2.30.29.30">
    <property type="entry name" value="Pleckstrin-homology domain (PH domain)/Phosphotyrosine-binding domain (PTB)"/>
    <property type="match status" value="1"/>
</dbReference>
<dbReference type="Proteomes" id="UP001431783">
    <property type="component" value="Unassembled WGS sequence"/>
</dbReference>
<dbReference type="InterPro" id="IPR003123">
    <property type="entry name" value="VPS9"/>
</dbReference>
<dbReference type="PROSITE" id="PS51205">
    <property type="entry name" value="VPS9"/>
    <property type="match status" value="1"/>
</dbReference>